<keyword evidence="13" id="KW-1185">Reference proteome</keyword>
<gene>
    <name evidence="12" type="primary">ribE</name>
    <name evidence="12" type="ORF">CIG1485E_1445</name>
</gene>
<dbReference type="InterPro" id="IPR001783">
    <property type="entry name" value="Lumazine-bd"/>
</dbReference>
<evidence type="ECO:0000256" key="9">
    <source>
        <dbReference type="NCBIfam" id="TIGR00187"/>
    </source>
</evidence>
<evidence type="ECO:0000256" key="2">
    <source>
        <dbReference type="ARBA" id="ARBA00002803"/>
    </source>
</evidence>
<dbReference type="CDD" id="cd00402">
    <property type="entry name" value="Riboflavin_synthase_like"/>
    <property type="match status" value="1"/>
</dbReference>
<dbReference type="InterPro" id="IPR026017">
    <property type="entry name" value="Lumazine-bd_dom"/>
</dbReference>
<protein>
    <recommendedName>
        <fullName evidence="5 9">Riboflavin synthase</fullName>
        <ecNumber evidence="4 9">2.5.1.9</ecNumber>
    </recommendedName>
</protein>
<evidence type="ECO:0000256" key="4">
    <source>
        <dbReference type="ARBA" id="ARBA00012827"/>
    </source>
</evidence>
<proteinExistence type="predicted"/>
<evidence type="ECO:0000256" key="10">
    <source>
        <dbReference type="PROSITE-ProRule" id="PRU00524"/>
    </source>
</evidence>
<dbReference type="STRING" id="1244531.CIG2463D_1638"/>
<dbReference type="NCBIfam" id="NF006767">
    <property type="entry name" value="PRK09289.1"/>
    <property type="match status" value="1"/>
</dbReference>
<evidence type="ECO:0000256" key="3">
    <source>
        <dbReference type="ARBA" id="ARBA00004887"/>
    </source>
</evidence>
<reference evidence="13" key="1">
    <citation type="journal article" date="2014" name="Genome Announc.">
        <title>Complete Genome Sequence of Campylobacter iguaniorum Strain 1485ET, Isolated from a Bearded Dragon (Pogona vitticeps).</title>
        <authorList>
            <person name="Gilbert M.J."/>
            <person name="Miller W.G."/>
            <person name="Yee E."/>
            <person name="Kik M."/>
            <person name="Wagenaar J.A."/>
            <person name="Duim B."/>
        </authorList>
    </citation>
    <scope>NUCLEOTIDE SEQUENCE [LARGE SCALE GENOMIC DNA]</scope>
    <source>
        <strain evidence="13">1485E</strain>
    </source>
</reference>
<dbReference type="HOGENOM" id="CLU_034388_2_0_7"/>
<dbReference type="AlphaFoldDB" id="A0A076FC71"/>
<dbReference type="Gene3D" id="2.40.30.20">
    <property type="match status" value="2"/>
</dbReference>
<dbReference type="EC" id="2.5.1.9" evidence="4 9"/>
<dbReference type="InterPro" id="IPR023366">
    <property type="entry name" value="ATP_synth_asu-like_sf"/>
</dbReference>
<dbReference type="SUPFAM" id="SSF63380">
    <property type="entry name" value="Riboflavin synthase domain-like"/>
    <property type="match status" value="2"/>
</dbReference>
<dbReference type="PANTHER" id="PTHR21098">
    <property type="entry name" value="RIBOFLAVIN SYNTHASE ALPHA CHAIN"/>
    <property type="match status" value="1"/>
</dbReference>
<keyword evidence="7 12" id="KW-0808">Transferase</keyword>
<evidence type="ECO:0000256" key="1">
    <source>
        <dbReference type="ARBA" id="ARBA00000968"/>
    </source>
</evidence>
<evidence type="ECO:0000313" key="13">
    <source>
        <dbReference type="Proteomes" id="UP000028486"/>
    </source>
</evidence>
<evidence type="ECO:0000259" key="11">
    <source>
        <dbReference type="PROSITE" id="PS51177"/>
    </source>
</evidence>
<feature type="repeat" description="Lumazine-binding" evidence="10">
    <location>
        <begin position="1"/>
        <end position="87"/>
    </location>
</feature>
<dbReference type="PANTHER" id="PTHR21098:SF12">
    <property type="entry name" value="RIBOFLAVIN SYNTHASE"/>
    <property type="match status" value="1"/>
</dbReference>
<keyword evidence="6" id="KW-0686">Riboflavin biosynthesis</keyword>
<dbReference type="KEGG" id="caj:CIG1485E_1445"/>
<comment type="pathway">
    <text evidence="3">Cofactor biosynthesis; riboflavin biosynthesis; riboflavin from 2-hydroxy-3-oxobutyl phosphate and 5-amino-6-(D-ribitylamino)uracil: step 2/2.</text>
</comment>
<evidence type="ECO:0000313" key="12">
    <source>
        <dbReference type="EMBL" id="AII15268.1"/>
    </source>
</evidence>
<dbReference type="GO" id="GO:0009231">
    <property type="term" value="P:riboflavin biosynthetic process"/>
    <property type="evidence" value="ECO:0007669"/>
    <property type="project" value="UniProtKB-KW"/>
</dbReference>
<evidence type="ECO:0000256" key="7">
    <source>
        <dbReference type="ARBA" id="ARBA00022679"/>
    </source>
</evidence>
<feature type="domain" description="Lumazine-binding" evidence="11">
    <location>
        <begin position="1"/>
        <end position="87"/>
    </location>
</feature>
<feature type="repeat" description="Lumazine-binding" evidence="10">
    <location>
        <begin position="88"/>
        <end position="184"/>
    </location>
</feature>
<comment type="function">
    <text evidence="2">Catalyzes the dismutation of two molecules of 6,7-dimethyl-8-ribityllumazine, resulting in the formation of riboflavin and 5-amino-6-(D-ribitylamino)uracil.</text>
</comment>
<accession>A0A076FC71</accession>
<organism evidence="12 13">
    <name type="scientific">Campylobacter iguaniorum</name>
    <dbReference type="NCBI Taxonomy" id="1244531"/>
    <lineage>
        <taxon>Bacteria</taxon>
        <taxon>Pseudomonadati</taxon>
        <taxon>Campylobacterota</taxon>
        <taxon>Epsilonproteobacteria</taxon>
        <taxon>Campylobacterales</taxon>
        <taxon>Campylobacteraceae</taxon>
        <taxon>Campylobacter</taxon>
    </lineage>
</organism>
<dbReference type="RefSeq" id="WP_038455005.1">
    <property type="nucleotide sequence ID" value="NZ_CP009043.1"/>
</dbReference>
<dbReference type="InterPro" id="IPR017938">
    <property type="entry name" value="Riboflavin_synthase-like_b-brl"/>
</dbReference>
<dbReference type="eggNOG" id="COG0307">
    <property type="taxonomic scope" value="Bacteria"/>
</dbReference>
<dbReference type="NCBIfam" id="TIGR00187">
    <property type="entry name" value="ribE"/>
    <property type="match status" value="1"/>
</dbReference>
<comment type="catalytic activity">
    <reaction evidence="1">
        <text>2 6,7-dimethyl-8-(1-D-ribityl)lumazine + H(+) = 5-amino-6-(D-ribitylamino)uracil + riboflavin</text>
        <dbReference type="Rhea" id="RHEA:20772"/>
        <dbReference type="ChEBI" id="CHEBI:15378"/>
        <dbReference type="ChEBI" id="CHEBI:15934"/>
        <dbReference type="ChEBI" id="CHEBI:57986"/>
        <dbReference type="ChEBI" id="CHEBI:58201"/>
        <dbReference type="EC" id="2.5.1.9"/>
    </reaction>
</comment>
<evidence type="ECO:0000256" key="8">
    <source>
        <dbReference type="ARBA" id="ARBA00022737"/>
    </source>
</evidence>
<feature type="domain" description="Lumazine-binding" evidence="11">
    <location>
        <begin position="88"/>
        <end position="184"/>
    </location>
</feature>
<dbReference type="PIRSF" id="PIRSF000498">
    <property type="entry name" value="Riboflavin_syn_A"/>
    <property type="match status" value="1"/>
</dbReference>
<dbReference type="OrthoDB" id="9788537at2"/>
<name>A0A076FC71_9BACT</name>
<dbReference type="PROSITE" id="PS51177">
    <property type="entry name" value="LUMAZINE_BIND"/>
    <property type="match status" value="2"/>
</dbReference>
<keyword evidence="8" id="KW-0677">Repeat</keyword>
<dbReference type="Pfam" id="PF00677">
    <property type="entry name" value="Lum_binding"/>
    <property type="match status" value="2"/>
</dbReference>
<dbReference type="GO" id="GO:0004746">
    <property type="term" value="F:riboflavin synthase activity"/>
    <property type="evidence" value="ECO:0007669"/>
    <property type="project" value="UniProtKB-UniRule"/>
</dbReference>
<dbReference type="EMBL" id="CP009043">
    <property type="protein sequence ID" value="AII15268.1"/>
    <property type="molecule type" value="Genomic_DNA"/>
</dbReference>
<sequence>MFNGLIREIAKVVKFDGKTLSLAANFKPNLGDSIAVNGACLSVVSVSEGGFSVELSSESKELLAIENYKNRVHIEPAMRLGDRLDGHLMQGHIDALGVITKIEPLKTGVNFYIKLPKNIMHLVATKGSIAVEGVSLTINEVLSDSVRLTIIPISLKDSLFGEFEVGRRVNIETDLLARYLERMLNLPKKDELSWEKADFYASLY</sequence>
<evidence type="ECO:0000256" key="6">
    <source>
        <dbReference type="ARBA" id="ARBA00022619"/>
    </source>
</evidence>
<evidence type="ECO:0000256" key="5">
    <source>
        <dbReference type="ARBA" id="ARBA00013950"/>
    </source>
</evidence>
<dbReference type="Proteomes" id="UP000028486">
    <property type="component" value="Chromosome"/>
</dbReference>